<feature type="compositionally biased region" description="Basic residues" evidence="2">
    <location>
        <begin position="1"/>
        <end position="10"/>
    </location>
</feature>
<dbReference type="EMBL" id="OW240916">
    <property type="protein sequence ID" value="CAH2296310.1"/>
    <property type="molecule type" value="Genomic_DNA"/>
</dbReference>
<protein>
    <recommendedName>
        <fullName evidence="5">Transposase</fullName>
    </recommendedName>
</protein>
<organism evidence="3 4">
    <name type="scientific">Pelobates cultripes</name>
    <name type="common">Western spadefoot toad</name>
    <dbReference type="NCBI Taxonomy" id="61616"/>
    <lineage>
        <taxon>Eukaryota</taxon>
        <taxon>Metazoa</taxon>
        <taxon>Chordata</taxon>
        <taxon>Craniata</taxon>
        <taxon>Vertebrata</taxon>
        <taxon>Euteleostomi</taxon>
        <taxon>Amphibia</taxon>
        <taxon>Batrachia</taxon>
        <taxon>Anura</taxon>
        <taxon>Pelobatoidea</taxon>
        <taxon>Pelobatidae</taxon>
        <taxon>Pelobates</taxon>
    </lineage>
</organism>
<dbReference type="Proteomes" id="UP001295444">
    <property type="component" value="Chromosome 05"/>
</dbReference>
<gene>
    <name evidence="3" type="ORF">PECUL_23A047070</name>
</gene>
<evidence type="ECO:0000313" key="3">
    <source>
        <dbReference type="EMBL" id="CAH2296310.1"/>
    </source>
</evidence>
<evidence type="ECO:0008006" key="5">
    <source>
        <dbReference type="Google" id="ProtNLM"/>
    </source>
</evidence>
<evidence type="ECO:0000256" key="2">
    <source>
        <dbReference type="SAM" id="MobiDB-lite"/>
    </source>
</evidence>
<evidence type="ECO:0000256" key="1">
    <source>
        <dbReference type="ARBA" id="ARBA00061640"/>
    </source>
</evidence>
<dbReference type="PANTHER" id="PTHR11505">
    <property type="entry name" value="L1 TRANSPOSABLE ELEMENT-RELATED"/>
    <property type="match status" value="1"/>
</dbReference>
<accession>A0AAD1WAX3</accession>
<evidence type="ECO:0000313" key="4">
    <source>
        <dbReference type="Proteomes" id="UP001295444"/>
    </source>
</evidence>
<keyword evidence="4" id="KW-1185">Reference proteome</keyword>
<comment type="similarity">
    <text evidence="1">Belongs to the transposase 22 family.</text>
</comment>
<sequence length="276" mass="31538">MSHRKAAAKKQRGDNPSSLEEVKGYLAGEIERTAREVKAEIQAIGVRTEALESRLEEVVTAHNSTTTATNALLTRVAALEMELEDSSNRTRRNNMRVRGLPEEVQDGDLEQVMVECFRASLPQIPDHLWHIDRIHRALRAKGPQNSPPRDIIIRWHFYSTKEAILKRSRNHQYTYKGKELQIYQDIAPATLARRREWKPVADLVRAKGLRFAWGFPFKMLIFNGPRPIVLLPSMDPRGVLRDLGIHVPDDLTLPQRGPRALDLLPRDWTEHGSCPT</sequence>
<reference evidence="3" key="1">
    <citation type="submission" date="2022-03" db="EMBL/GenBank/DDBJ databases">
        <authorList>
            <person name="Alioto T."/>
            <person name="Alioto T."/>
            <person name="Gomez Garrido J."/>
        </authorList>
    </citation>
    <scope>NUCLEOTIDE SEQUENCE</scope>
</reference>
<feature type="region of interest" description="Disordered" evidence="2">
    <location>
        <begin position="1"/>
        <end position="20"/>
    </location>
</feature>
<dbReference type="FunFam" id="3.30.70.1820:FF:000002">
    <property type="entry name" value="LINE-1 retrotransposable element ORF1 protein"/>
    <property type="match status" value="1"/>
</dbReference>
<dbReference type="AlphaFoldDB" id="A0AAD1WAX3"/>
<dbReference type="Gene3D" id="3.30.70.1820">
    <property type="entry name" value="L1 transposable element, RRM domain"/>
    <property type="match status" value="1"/>
</dbReference>
<proteinExistence type="inferred from homology"/>
<name>A0AAD1WAX3_PELCU</name>
<dbReference type="InterPro" id="IPR004244">
    <property type="entry name" value="Transposase_22"/>
</dbReference>